<organism evidence="2">
    <name type="scientific">Fusarium oxysporum f. sp. conglutinans race 2 54008</name>
    <dbReference type="NCBI Taxonomy" id="1089457"/>
    <lineage>
        <taxon>Eukaryota</taxon>
        <taxon>Fungi</taxon>
        <taxon>Dikarya</taxon>
        <taxon>Ascomycota</taxon>
        <taxon>Pezizomycotina</taxon>
        <taxon>Sordariomycetes</taxon>
        <taxon>Hypocreomycetidae</taxon>
        <taxon>Hypocreales</taxon>
        <taxon>Nectriaceae</taxon>
        <taxon>Fusarium</taxon>
        <taxon>Fusarium oxysporum species complex</taxon>
    </lineage>
</organism>
<sequence>MSTFSSALQRTRPIGGSSMRLKSSTLAASTTWSMSLLPSRAYPEAVPGKSLLPTTSTDALQSRSAGLFSLITSSRFQLHAQHSRIPPRAAMSIYSASAPSKMRQPYTARRCTAL</sequence>
<evidence type="ECO:0000313" key="2">
    <source>
        <dbReference type="EMBL" id="EXL63579.1"/>
    </source>
</evidence>
<protein>
    <submittedName>
        <fullName evidence="2">Uncharacterized protein</fullName>
    </submittedName>
</protein>
<feature type="region of interest" description="Disordered" evidence="1">
    <location>
        <begin position="1"/>
        <end position="21"/>
    </location>
</feature>
<accession>X0HQR6</accession>
<evidence type="ECO:0000256" key="1">
    <source>
        <dbReference type="SAM" id="MobiDB-lite"/>
    </source>
</evidence>
<reference evidence="2" key="2">
    <citation type="submission" date="2014-03" db="EMBL/GenBank/DDBJ databases">
        <title>The Genome Annotation of Fusarium oxysporum PHW808.</title>
        <authorList>
            <consortium name="The Broad Institute Genomics Platform"/>
            <person name="Ma L.-J."/>
            <person name="Corby-Kistler H."/>
            <person name="Broz K."/>
            <person name="Gale L.R."/>
            <person name="Jonkers W."/>
            <person name="O'Donnell K."/>
            <person name="Ploetz R."/>
            <person name="Steinberg C."/>
            <person name="Schwartz D.C."/>
            <person name="VanEtten H."/>
            <person name="Zhou S."/>
            <person name="Young S.K."/>
            <person name="Zeng Q."/>
            <person name="Gargeya S."/>
            <person name="Fitzgerald M."/>
            <person name="Abouelleil A."/>
            <person name="Alvarado L."/>
            <person name="Chapman S.B."/>
            <person name="Gainer-Dewar J."/>
            <person name="Goldberg J."/>
            <person name="Griggs A."/>
            <person name="Gujja S."/>
            <person name="Hansen M."/>
            <person name="Howarth C."/>
            <person name="Imamovic A."/>
            <person name="Ireland A."/>
            <person name="Larimer J."/>
            <person name="McCowan C."/>
            <person name="Murphy C."/>
            <person name="Pearson M."/>
            <person name="Poon T.W."/>
            <person name="Priest M."/>
            <person name="Roberts A."/>
            <person name="Saif S."/>
            <person name="Shea T."/>
            <person name="Sykes S."/>
            <person name="Wortman J."/>
            <person name="Nusbaum C."/>
            <person name="Birren B."/>
        </authorList>
    </citation>
    <scope>NUCLEOTIDE SEQUENCE</scope>
    <source>
        <strain evidence="2">54008</strain>
    </source>
</reference>
<dbReference type="HOGENOM" id="CLU_2121217_0_0_1"/>
<gene>
    <name evidence="2" type="ORF">FOPG_20147</name>
</gene>
<dbReference type="Proteomes" id="UP000030676">
    <property type="component" value="Unassembled WGS sequence"/>
</dbReference>
<proteinExistence type="predicted"/>
<dbReference type="AlphaFoldDB" id="X0HQR6"/>
<reference evidence="2" key="1">
    <citation type="submission" date="2011-11" db="EMBL/GenBank/DDBJ databases">
        <title>The Genome Sequence of Fusarium oxysporum PHW808.</title>
        <authorList>
            <consortium name="The Broad Institute Genome Sequencing Platform"/>
            <person name="Ma L.-J."/>
            <person name="Gale L.R."/>
            <person name="Schwartz D.C."/>
            <person name="Zhou S."/>
            <person name="Corby-Kistler H."/>
            <person name="Young S.K."/>
            <person name="Zeng Q."/>
            <person name="Gargeya S."/>
            <person name="Fitzgerald M."/>
            <person name="Haas B."/>
            <person name="Abouelleil A."/>
            <person name="Alvarado L."/>
            <person name="Arachchi H.M."/>
            <person name="Berlin A."/>
            <person name="Brown A."/>
            <person name="Chapman S.B."/>
            <person name="Chen Z."/>
            <person name="Dunbar C."/>
            <person name="Freedman E."/>
            <person name="Gearin G."/>
            <person name="Goldberg J."/>
            <person name="Griggs A."/>
            <person name="Gujja S."/>
            <person name="Heiman D."/>
            <person name="Howarth C."/>
            <person name="Larson L."/>
            <person name="Lui A."/>
            <person name="MacDonald P.J.P."/>
            <person name="Montmayeur A."/>
            <person name="Murphy C."/>
            <person name="Neiman D."/>
            <person name="Pearson M."/>
            <person name="Priest M."/>
            <person name="Roberts A."/>
            <person name="Saif S."/>
            <person name="Shea T."/>
            <person name="Shenoy N."/>
            <person name="Sisk P."/>
            <person name="Stolte C."/>
            <person name="Sykes S."/>
            <person name="Wortman J."/>
            <person name="Nusbaum C."/>
            <person name="Birren B."/>
        </authorList>
    </citation>
    <scope>NUCLEOTIDE SEQUENCE [LARGE SCALE GENOMIC DNA]</scope>
    <source>
        <strain evidence="2">54008</strain>
    </source>
</reference>
<name>X0HQR6_FUSOX</name>
<dbReference type="EMBL" id="KK035056">
    <property type="protein sequence ID" value="EXL63579.1"/>
    <property type="molecule type" value="Genomic_DNA"/>
</dbReference>